<evidence type="ECO:0000313" key="2">
    <source>
        <dbReference type="EMBL" id="KAG5600561.1"/>
    </source>
</evidence>
<feature type="compositionally biased region" description="Polar residues" evidence="1">
    <location>
        <begin position="45"/>
        <end position="68"/>
    </location>
</feature>
<name>A0A9J5YJQ5_SOLCO</name>
<accession>A0A9J5YJQ5</accession>
<dbReference type="Proteomes" id="UP000824120">
    <property type="component" value="Chromosome 6"/>
</dbReference>
<dbReference type="EMBL" id="JACXVP010000006">
    <property type="protein sequence ID" value="KAG5600561.1"/>
    <property type="molecule type" value="Genomic_DNA"/>
</dbReference>
<reference evidence="2 3" key="1">
    <citation type="submission" date="2020-09" db="EMBL/GenBank/DDBJ databases">
        <title>De no assembly of potato wild relative species, Solanum commersonii.</title>
        <authorList>
            <person name="Cho K."/>
        </authorList>
    </citation>
    <scope>NUCLEOTIDE SEQUENCE [LARGE SCALE GENOMIC DNA]</scope>
    <source>
        <strain evidence="2">LZ3.2</strain>
        <tissue evidence="2">Leaf</tissue>
    </source>
</reference>
<comment type="caution">
    <text evidence="2">The sequence shown here is derived from an EMBL/GenBank/DDBJ whole genome shotgun (WGS) entry which is preliminary data.</text>
</comment>
<keyword evidence="3" id="KW-1185">Reference proteome</keyword>
<evidence type="ECO:0000313" key="3">
    <source>
        <dbReference type="Proteomes" id="UP000824120"/>
    </source>
</evidence>
<proteinExistence type="predicted"/>
<organism evidence="2 3">
    <name type="scientific">Solanum commersonii</name>
    <name type="common">Commerson's wild potato</name>
    <name type="synonym">Commerson's nightshade</name>
    <dbReference type="NCBI Taxonomy" id="4109"/>
    <lineage>
        <taxon>Eukaryota</taxon>
        <taxon>Viridiplantae</taxon>
        <taxon>Streptophyta</taxon>
        <taxon>Embryophyta</taxon>
        <taxon>Tracheophyta</taxon>
        <taxon>Spermatophyta</taxon>
        <taxon>Magnoliopsida</taxon>
        <taxon>eudicotyledons</taxon>
        <taxon>Gunneridae</taxon>
        <taxon>Pentapetalae</taxon>
        <taxon>asterids</taxon>
        <taxon>lamiids</taxon>
        <taxon>Solanales</taxon>
        <taxon>Solanaceae</taxon>
        <taxon>Solanoideae</taxon>
        <taxon>Solaneae</taxon>
        <taxon>Solanum</taxon>
    </lineage>
</organism>
<sequence length="68" mass="7925">MQHSTLKKRNTMHVFTHRSALIFQSTSAKSEEFERLKSKSLEMKTCSSSSFQNPLQTQQKNKSTKNYI</sequence>
<dbReference type="AlphaFoldDB" id="A0A9J5YJQ5"/>
<gene>
    <name evidence="2" type="ORF">H5410_031931</name>
</gene>
<feature type="region of interest" description="Disordered" evidence="1">
    <location>
        <begin position="44"/>
        <end position="68"/>
    </location>
</feature>
<evidence type="ECO:0000256" key="1">
    <source>
        <dbReference type="SAM" id="MobiDB-lite"/>
    </source>
</evidence>
<protein>
    <submittedName>
        <fullName evidence="2">Uncharacterized protein</fullName>
    </submittedName>
</protein>